<evidence type="ECO:0000313" key="1">
    <source>
        <dbReference type="EMBL" id="KAK8581836.1"/>
    </source>
</evidence>
<accession>A0ABR2FLZ2</accession>
<comment type="caution">
    <text evidence="1">The sequence shown here is derived from an EMBL/GenBank/DDBJ whole genome shotgun (WGS) entry which is preliminary data.</text>
</comment>
<keyword evidence="2" id="KW-1185">Reference proteome</keyword>
<protein>
    <submittedName>
        <fullName evidence="1">Uncharacterized protein</fullName>
    </submittedName>
</protein>
<gene>
    <name evidence="1" type="ORF">V6N12_072043</name>
</gene>
<proteinExistence type="predicted"/>
<dbReference type="EMBL" id="JBBPBM010000006">
    <property type="protein sequence ID" value="KAK8581836.1"/>
    <property type="molecule type" value="Genomic_DNA"/>
</dbReference>
<evidence type="ECO:0000313" key="2">
    <source>
        <dbReference type="Proteomes" id="UP001472677"/>
    </source>
</evidence>
<name>A0ABR2FLZ2_9ROSI</name>
<dbReference type="Proteomes" id="UP001472677">
    <property type="component" value="Unassembled WGS sequence"/>
</dbReference>
<reference evidence="1 2" key="1">
    <citation type="journal article" date="2024" name="G3 (Bethesda)">
        <title>Genome assembly of Hibiscus sabdariffa L. provides insights into metabolisms of medicinal natural products.</title>
        <authorList>
            <person name="Kim T."/>
        </authorList>
    </citation>
    <scope>NUCLEOTIDE SEQUENCE [LARGE SCALE GENOMIC DNA]</scope>
    <source>
        <strain evidence="1">TK-2024</strain>
        <tissue evidence="1">Old leaves</tissue>
    </source>
</reference>
<sequence>MSKSERTNVQLNARKTLSKATSTIFSHKPVPTESRAGPHNVLLRTCTSPTLATKQNPPFTNGSNSITKFGRAAIVSLRYIDGLLVLVQLLVYY</sequence>
<organism evidence="1 2">
    <name type="scientific">Hibiscus sabdariffa</name>
    <name type="common">roselle</name>
    <dbReference type="NCBI Taxonomy" id="183260"/>
    <lineage>
        <taxon>Eukaryota</taxon>
        <taxon>Viridiplantae</taxon>
        <taxon>Streptophyta</taxon>
        <taxon>Embryophyta</taxon>
        <taxon>Tracheophyta</taxon>
        <taxon>Spermatophyta</taxon>
        <taxon>Magnoliopsida</taxon>
        <taxon>eudicotyledons</taxon>
        <taxon>Gunneridae</taxon>
        <taxon>Pentapetalae</taxon>
        <taxon>rosids</taxon>
        <taxon>malvids</taxon>
        <taxon>Malvales</taxon>
        <taxon>Malvaceae</taxon>
        <taxon>Malvoideae</taxon>
        <taxon>Hibiscus</taxon>
    </lineage>
</organism>